<evidence type="ECO:0000313" key="3">
    <source>
        <dbReference type="Proteomes" id="UP001066276"/>
    </source>
</evidence>
<organism evidence="2 3">
    <name type="scientific">Pleurodeles waltl</name>
    <name type="common">Iberian ribbed newt</name>
    <dbReference type="NCBI Taxonomy" id="8319"/>
    <lineage>
        <taxon>Eukaryota</taxon>
        <taxon>Metazoa</taxon>
        <taxon>Chordata</taxon>
        <taxon>Craniata</taxon>
        <taxon>Vertebrata</taxon>
        <taxon>Euteleostomi</taxon>
        <taxon>Amphibia</taxon>
        <taxon>Batrachia</taxon>
        <taxon>Caudata</taxon>
        <taxon>Salamandroidea</taxon>
        <taxon>Salamandridae</taxon>
        <taxon>Pleurodelinae</taxon>
        <taxon>Pleurodeles</taxon>
    </lineage>
</organism>
<feature type="compositionally biased region" description="Basic and acidic residues" evidence="1">
    <location>
        <begin position="67"/>
        <end position="79"/>
    </location>
</feature>
<evidence type="ECO:0000256" key="1">
    <source>
        <dbReference type="SAM" id="MobiDB-lite"/>
    </source>
</evidence>
<accession>A0AAV7N1M9</accession>
<evidence type="ECO:0000313" key="2">
    <source>
        <dbReference type="EMBL" id="KAJ1108183.1"/>
    </source>
</evidence>
<dbReference type="EMBL" id="JANPWB010000013">
    <property type="protein sequence ID" value="KAJ1108183.1"/>
    <property type="molecule type" value="Genomic_DNA"/>
</dbReference>
<feature type="region of interest" description="Disordered" evidence="1">
    <location>
        <begin position="57"/>
        <end position="79"/>
    </location>
</feature>
<sequence length="79" mass="8442">MASRAAGVGASLCSAEDGHAPKDEWRLLLEQEFLGLGTPTPHSTMASHAAGVRAKFYSAEDGPAPKGESRHPWHKSSWD</sequence>
<keyword evidence="3" id="KW-1185">Reference proteome</keyword>
<comment type="caution">
    <text evidence="2">The sequence shown here is derived from an EMBL/GenBank/DDBJ whole genome shotgun (WGS) entry which is preliminary data.</text>
</comment>
<dbReference type="AlphaFoldDB" id="A0AAV7N1M9"/>
<protein>
    <submittedName>
        <fullName evidence="2">Uncharacterized protein</fullName>
    </submittedName>
</protein>
<reference evidence="2" key="1">
    <citation type="journal article" date="2022" name="bioRxiv">
        <title>Sequencing and chromosome-scale assembly of the giantPleurodeles waltlgenome.</title>
        <authorList>
            <person name="Brown T."/>
            <person name="Elewa A."/>
            <person name="Iarovenko S."/>
            <person name="Subramanian E."/>
            <person name="Araus A.J."/>
            <person name="Petzold A."/>
            <person name="Susuki M."/>
            <person name="Suzuki K.-i.T."/>
            <person name="Hayashi T."/>
            <person name="Toyoda A."/>
            <person name="Oliveira C."/>
            <person name="Osipova E."/>
            <person name="Leigh N.D."/>
            <person name="Simon A."/>
            <person name="Yun M.H."/>
        </authorList>
    </citation>
    <scope>NUCLEOTIDE SEQUENCE</scope>
    <source>
        <strain evidence="2">20211129_DDA</strain>
        <tissue evidence="2">Liver</tissue>
    </source>
</reference>
<name>A0AAV7N1M9_PLEWA</name>
<gene>
    <name evidence="2" type="ORF">NDU88_005565</name>
</gene>
<proteinExistence type="predicted"/>
<dbReference type="Proteomes" id="UP001066276">
    <property type="component" value="Chromosome 9"/>
</dbReference>